<evidence type="ECO:0008006" key="4">
    <source>
        <dbReference type="Google" id="ProtNLM"/>
    </source>
</evidence>
<feature type="transmembrane region" description="Helical" evidence="1">
    <location>
        <begin position="347"/>
        <end position="369"/>
    </location>
</feature>
<evidence type="ECO:0000313" key="3">
    <source>
        <dbReference type="Proteomes" id="UP000252254"/>
    </source>
</evidence>
<sequence length="455" mass="52557">MEKILNKKINIKQTMIAFILFLGILPAPLFLGLTLPWQYSLLPIFVFVLLFVLFDWIKIPKIAKYLIALWIAIIAEIIFSGVFSPLLLLGKFNFPTESANYIARLLYFATFIVIFYKHKIDLKRFMNTFVVILLFGMGIGVLQFLDWYGSGLFRELYTFSDSHLEVMNRSVGAYKRISGVANFATATGGIAAFTLVLVLSMRLFNKNNFIFTMLGVILTLFNVVTAQARMGYLTVVFSFVIFYFVYNYVRRSGIVWLKSTLLISTVLILTGILTYWLYERGNLFVERAVYRWQALGDVIGSGGNRIAQIERAFSLMDTPWEWLFGISRGVQQSFDSLFIEVEPVSIFILYGGIGFTLIYSLVLFLLVYFWKNIKLVKGDTILLTMVVSSFIGLLCYVFFSGAYWFFREVYVGIFPWIFMGASIGALERYKKNPDKFSSEMMEFERKKKKYKITWK</sequence>
<organism evidence="2 3">
    <name type="scientific">Paraliobacillus ryukyuensis</name>
    <dbReference type="NCBI Taxonomy" id="200904"/>
    <lineage>
        <taxon>Bacteria</taxon>
        <taxon>Bacillati</taxon>
        <taxon>Bacillota</taxon>
        <taxon>Bacilli</taxon>
        <taxon>Bacillales</taxon>
        <taxon>Bacillaceae</taxon>
        <taxon>Paraliobacillus</taxon>
    </lineage>
</organism>
<feature type="transmembrane region" description="Helical" evidence="1">
    <location>
        <begin position="66"/>
        <end position="89"/>
    </location>
</feature>
<keyword evidence="3" id="KW-1185">Reference proteome</keyword>
<feature type="transmembrane region" description="Helical" evidence="1">
    <location>
        <begin position="101"/>
        <end position="118"/>
    </location>
</feature>
<feature type="transmembrane region" description="Helical" evidence="1">
    <location>
        <begin position="177"/>
        <end position="200"/>
    </location>
</feature>
<feature type="transmembrane region" description="Helical" evidence="1">
    <location>
        <begin position="261"/>
        <end position="278"/>
    </location>
</feature>
<protein>
    <recommendedName>
        <fullName evidence="4">O-antigen ligase-like membrane protein</fullName>
    </recommendedName>
</protein>
<dbReference type="EMBL" id="QNRI01000015">
    <property type="protein sequence ID" value="RBO92297.1"/>
    <property type="molecule type" value="Genomic_DNA"/>
</dbReference>
<feature type="transmembrane region" description="Helical" evidence="1">
    <location>
        <begin position="381"/>
        <end position="403"/>
    </location>
</feature>
<evidence type="ECO:0000256" key="1">
    <source>
        <dbReference type="SAM" id="Phobius"/>
    </source>
</evidence>
<proteinExistence type="predicted"/>
<keyword evidence="1" id="KW-1133">Transmembrane helix</keyword>
<keyword evidence="1" id="KW-0472">Membrane</keyword>
<evidence type="ECO:0000313" key="2">
    <source>
        <dbReference type="EMBL" id="RBO92297.1"/>
    </source>
</evidence>
<name>A0A366DQE2_9BACI</name>
<feature type="transmembrane region" description="Helical" evidence="1">
    <location>
        <begin position="409"/>
        <end position="426"/>
    </location>
</feature>
<dbReference type="RefSeq" id="WP_113870107.1">
    <property type="nucleotide sequence ID" value="NZ_BAABQN010000018.1"/>
</dbReference>
<accession>A0A366DQE2</accession>
<feature type="transmembrane region" description="Helical" evidence="1">
    <location>
        <begin position="230"/>
        <end position="249"/>
    </location>
</feature>
<feature type="transmembrane region" description="Helical" evidence="1">
    <location>
        <begin position="207"/>
        <end position="224"/>
    </location>
</feature>
<feature type="transmembrane region" description="Helical" evidence="1">
    <location>
        <begin position="12"/>
        <end position="31"/>
    </location>
</feature>
<dbReference type="AlphaFoldDB" id="A0A366DQE2"/>
<comment type="caution">
    <text evidence="2">The sequence shown here is derived from an EMBL/GenBank/DDBJ whole genome shotgun (WGS) entry which is preliminary data.</text>
</comment>
<keyword evidence="1" id="KW-0812">Transmembrane</keyword>
<dbReference type="OrthoDB" id="2986937at2"/>
<feature type="transmembrane region" description="Helical" evidence="1">
    <location>
        <begin position="125"/>
        <end position="145"/>
    </location>
</feature>
<gene>
    <name evidence="2" type="ORF">DES48_11535</name>
</gene>
<reference evidence="2 3" key="1">
    <citation type="submission" date="2018-06" db="EMBL/GenBank/DDBJ databases">
        <title>Genomic Encyclopedia of Type Strains, Phase IV (KMG-IV): sequencing the most valuable type-strain genomes for metagenomic binning, comparative biology and taxonomic classification.</title>
        <authorList>
            <person name="Goeker M."/>
        </authorList>
    </citation>
    <scope>NUCLEOTIDE SEQUENCE [LARGE SCALE GENOMIC DNA]</scope>
    <source>
        <strain evidence="2 3">DSM 15140</strain>
    </source>
</reference>
<feature type="transmembrane region" description="Helical" evidence="1">
    <location>
        <begin position="37"/>
        <end position="54"/>
    </location>
</feature>
<dbReference type="Proteomes" id="UP000252254">
    <property type="component" value="Unassembled WGS sequence"/>
</dbReference>